<name>A0A7S1EU55_9RHOD</name>
<feature type="compositionally biased region" description="Polar residues" evidence="1">
    <location>
        <begin position="46"/>
        <end position="61"/>
    </location>
</feature>
<accession>A0A7S1EU55</accession>
<dbReference type="AlphaFoldDB" id="A0A7S1EU55"/>
<feature type="region of interest" description="Disordered" evidence="1">
    <location>
        <begin position="1"/>
        <end position="61"/>
    </location>
</feature>
<dbReference type="EMBL" id="HBFP01011639">
    <property type="protein sequence ID" value="CAD8824012.1"/>
    <property type="molecule type" value="Transcribed_RNA"/>
</dbReference>
<evidence type="ECO:0000256" key="1">
    <source>
        <dbReference type="SAM" id="MobiDB-lite"/>
    </source>
</evidence>
<organism evidence="2">
    <name type="scientific">Timspurckia oligopyrenoides</name>
    <dbReference type="NCBI Taxonomy" id="708627"/>
    <lineage>
        <taxon>Eukaryota</taxon>
        <taxon>Rhodophyta</taxon>
        <taxon>Bangiophyceae</taxon>
        <taxon>Porphyridiales</taxon>
        <taxon>Porphyridiaceae</taxon>
        <taxon>Timspurckia</taxon>
    </lineage>
</organism>
<feature type="region of interest" description="Disordered" evidence="1">
    <location>
        <begin position="375"/>
        <end position="395"/>
    </location>
</feature>
<reference evidence="2" key="1">
    <citation type="submission" date="2021-01" db="EMBL/GenBank/DDBJ databases">
        <authorList>
            <person name="Corre E."/>
            <person name="Pelletier E."/>
            <person name="Niang G."/>
            <person name="Scheremetjew M."/>
            <person name="Finn R."/>
            <person name="Kale V."/>
            <person name="Holt S."/>
            <person name="Cochrane G."/>
            <person name="Meng A."/>
            <person name="Brown T."/>
            <person name="Cohen L."/>
        </authorList>
    </citation>
    <scope>NUCLEOTIDE SEQUENCE</scope>
    <source>
        <strain evidence="2">CCMP3278</strain>
    </source>
</reference>
<protein>
    <submittedName>
        <fullName evidence="2">Uncharacterized protein</fullName>
    </submittedName>
</protein>
<feature type="region of interest" description="Disordered" evidence="1">
    <location>
        <begin position="78"/>
        <end position="112"/>
    </location>
</feature>
<sequence length="395" mass="44313">MDKGSHRSFKNSASSNKPFSRAQEGSTDGKEGMPRTSSAVKLANLMKNSRSPHSTSGINKSASFKSIRSSLSVTSISVDGEENSGKLRTSFTRLPGETPVGERRAADVPPPPDVFTIGDDPFEKFSFNLDSQLQPQGGFGELRTFVALPHDGLRYCFRVLVLGLMRALEDSAKYWTDQHIDAWRDFWVAVSGSLVLFFKLEEAVFFANLEGIANVNQSFDVRRRSLEKTKMILVVQKISSMFEEETSPDSLLSSLCYGIDFLVPKAAIYLSEKEDVVTEQVAEAWPERSHRDAIDRKVGTELVADDEAGPDLCIVYTLSLNPQSRWKWRKNSFTKMATRVKDITAWETRFTKRLDHYLNLFSISHAEALLKDPAAKKISRGNSRENKLRKTPSVK</sequence>
<evidence type="ECO:0000313" key="2">
    <source>
        <dbReference type="EMBL" id="CAD8824012.1"/>
    </source>
</evidence>
<gene>
    <name evidence="2" type="ORF">TOLI1172_LOCUS8411</name>
</gene>
<feature type="compositionally biased region" description="Polar residues" evidence="1">
    <location>
        <begin position="10"/>
        <end position="26"/>
    </location>
</feature>
<proteinExistence type="predicted"/>